<dbReference type="Proteomes" id="UP000712600">
    <property type="component" value="Unassembled WGS sequence"/>
</dbReference>
<accession>A0A8S9QGN5</accession>
<reference evidence="1" key="1">
    <citation type="submission" date="2019-12" db="EMBL/GenBank/DDBJ databases">
        <title>Genome sequencing and annotation of Brassica cretica.</title>
        <authorList>
            <person name="Studholme D.J."/>
            <person name="Sarris P."/>
        </authorList>
    </citation>
    <scope>NUCLEOTIDE SEQUENCE</scope>
    <source>
        <strain evidence="1">PFS-109/04</strain>
        <tissue evidence="1">Leaf</tissue>
    </source>
</reference>
<proteinExistence type="predicted"/>
<organism evidence="1 2">
    <name type="scientific">Brassica cretica</name>
    <name type="common">Mustard</name>
    <dbReference type="NCBI Taxonomy" id="69181"/>
    <lineage>
        <taxon>Eukaryota</taxon>
        <taxon>Viridiplantae</taxon>
        <taxon>Streptophyta</taxon>
        <taxon>Embryophyta</taxon>
        <taxon>Tracheophyta</taxon>
        <taxon>Spermatophyta</taxon>
        <taxon>Magnoliopsida</taxon>
        <taxon>eudicotyledons</taxon>
        <taxon>Gunneridae</taxon>
        <taxon>Pentapetalae</taxon>
        <taxon>rosids</taxon>
        <taxon>malvids</taxon>
        <taxon>Brassicales</taxon>
        <taxon>Brassicaceae</taxon>
        <taxon>Brassiceae</taxon>
        <taxon>Brassica</taxon>
    </lineage>
</organism>
<name>A0A8S9QGN5_BRACR</name>
<dbReference type="AlphaFoldDB" id="A0A8S9QGN5"/>
<comment type="caution">
    <text evidence="1">The sequence shown here is derived from an EMBL/GenBank/DDBJ whole genome shotgun (WGS) entry which is preliminary data.</text>
</comment>
<sequence>MCLRSCFLIIVTYQSCTMKSVSKLSGKEDTQSRSRVSPPPISIFTSMRRESPENQENTVLAIATPPSRSDQVKWTTISLLLTPHASTFITREAIFDIMAPTIRLTHGETLTYLVIKSSCSVFRSVSQSPIFAKPKRHAVYTKIKDVYILMDNDTSSIRQHRICSL</sequence>
<gene>
    <name evidence="1" type="ORF">F2Q69_00023255</name>
</gene>
<protein>
    <submittedName>
        <fullName evidence="1">Uncharacterized protein</fullName>
    </submittedName>
</protein>
<dbReference type="EMBL" id="QGKX02001290">
    <property type="protein sequence ID" value="KAF3537374.1"/>
    <property type="molecule type" value="Genomic_DNA"/>
</dbReference>
<evidence type="ECO:0000313" key="1">
    <source>
        <dbReference type="EMBL" id="KAF3537374.1"/>
    </source>
</evidence>
<evidence type="ECO:0000313" key="2">
    <source>
        <dbReference type="Proteomes" id="UP000712600"/>
    </source>
</evidence>